<dbReference type="PANTHER" id="PTHR22050:SF0">
    <property type="entry name" value="TRANSMEMBRANE PROTEIN 131 HOMOLOG"/>
    <property type="match status" value="1"/>
</dbReference>
<keyword evidence="1" id="KW-0472">Membrane</keyword>
<protein>
    <recommendedName>
        <fullName evidence="5">Transmembrane protein</fullName>
    </recommendedName>
</protein>
<dbReference type="VEuPathDB" id="TrichDB:TVAGG3_0710460"/>
<dbReference type="KEGG" id="tva:4750884"/>
<keyword evidence="1" id="KW-0812">Transmembrane</keyword>
<dbReference type="InterPro" id="IPR039877">
    <property type="entry name" value="TMEM131-like"/>
</dbReference>
<dbReference type="AlphaFoldDB" id="A2FPJ3"/>
<feature type="chain" id="PRO_5002643696" description="Transmembrane protein" evidence="2">
    <location>
        <begin position="18"/>
        <end position="1041"/>
    </location>
</feature>
<dbReference type="GO" id="GO:0016020">
    <property type="term" value="C:membrane"/>
    <property type="evidence" value="ECO:0000318"/>
    <property type="project" value="GO_Central"/>
</dbReference>
<dbReference type="Proteomes" id="UP000001542">
    <property type="component" value="Unassembled WGS sequence"/>
</dbReference>
<evidence type="ECO:0000256" key="2">
    <source>
        <dbReference type="SAM" id="SignalP"/>
    </source>
</evidence>
<reference evidence="3" key="1">
    <citation type="submission" date="2006-10" db="EMBL/GenBank/DDBJ databases">
        <authorList>
            <person name="Amadeo P."/>
            <person name="Zhao Q."/>
            <person name="Wortman J."/>
            <person name="Fraser-Liggett C."/>
            <person name="Carlton J."/>
        </authorList>
    </citation>
    <scope>NUCLEOTIDE SEQUENCE</scope>
    <source>
        <strain evidence="3">G3</strain>
    </source>
</reference>
<dbReference type="InterPro" id="IPR013783">
    <property type="entry name" value="Ig-like_fold"/>
</dbReference>
<feature type="signal peptide" evidence="2">
    <location>
        <begin position="1"/>
        <end position="17"/>
    </location>
</feature>
<evidence type="ECO:0008006" key="5">
    <source>
        <dbReference type="Google" id="ProtNLM"/>
    </source>
</evidence>
<gene>
    <name evidence="3" type="ORF">TVAG_152450</name>
</gene>
<dbReference type="OrthoDB" id="21213at2759"/>
<proteinExistence type="predicted"/>
<name>A2FPJ3_TRIV3</name>
<evidence type="ECO:0000313" key="4">
    <source>
        <dbReference type="Proteomes" id="UP000001542"/>
    </source>
</evidence>
<dbReference type="EMBL" id="DS113927">
    <property type="protein sequence ID" value="EAX93157.1"/>
    <property type="molecule type" value="Genomic_DNA"/>
</dbReference>
<keyword evidence="1" id="KW-1133">Transmembrane helix</keyword>
<dbReference type="Gene3D" id="2.60.40.10">
    <property type="entry name" value="Immunoglobulins"/>
    <property type="match status" value="1"/>
</dbReference>
<evidence type="ECO:0000256" key="1">
    <source>
        <dbReference type="SAM" id="Phobius"/>
    </source>
</evidence>
<accession>A2FPJ3</accession>
<keyword evidence="4" id="KW-1185">Reference proteome</keyword>
<evidence type="ECO:0000313" key="3">
    <source>
        <dbReference type="EMBL" id="EAX93157.1"/>
    </source>
</evidence>
<organism evidence="3 4">
    <name type="scientific">Trichomonas vaginalis (strain ATCC PRA-98 / G3)</name>
    <dbReference type="NCBI Taxonomy" id="412133"/>
    <lineage>
        <taxon>Eukaryota</taxon>
        <taxon>Metamonada</taxon>
        <taxon>Parabasalia</taxon>
        <taxon>Trichomonadida</taxon>
        <taxon>Trichomonadidae</taxon>
        <taxon>Trichomonas</taxon>
    </lineage>
</organism>
<sequence>MFCFSVLLALIKSEVSSMPINNFYGSIYCTNTTIKDVEFRPTLANKNQSFRQDISKIPLTRLEYTNDTLLDYDPVNENFDYLNLQFSDTVLFNPVEMRNFEIDTYSPTNYTLHIENVLEKESIKISNIFTNCPFIFIEKTKSSTIKPSEIFSFTFSILCSREGHFSGIIFVVSDHGTFPYYIDFICNLVPVIHTESQHIYQEINQPFTFRLNYTGTIETSLIYDSSIFDPSQTTVSFTSILLHPNQLKFGTYLTFLFIKSYTFTCIVPIYLHIVDHSMIIFGDFFFGSGYPDLQYVKVINLENNTLNVTSIQSFESKLIVNLTDWKNNLVPPFSTRTVAYVALGALKNSSWNHIKSGIEMEYALTINNIQYNKTVIFRKFGGIAKCAYYTPHGNDLTTVAHISISNLHPDPLMILSATVESQYFSVKEFFPQVVGHKNYSEEFFITLNKNFDILEQQLYLIVQTNASRHKFPIIRRPMPIEITSNTLNVSIDSHTNSIKFDSIFNMSSRTLSFRVKNNNHARIFLKNVSTRFPCILVERIDPYSDGAIEPFQTLIVWVRITFVAFCNTNTTFTFNFEHKNVSIGLLYNLLAGTMKLDIALRKNFIIGADYEGYITVKSEFADKLRILDIQANYPQVIPHKMPLVITNYTKFVIATYNISLDENFPLTAGFFNILRESDTFETQKKRWKELWTGNFVFPIEIKLRLENGFYFIATMDRNISHAAFPQGIIDFGTIHADEIFCKSINLHNPFTRPIVFTLHDIVNETNPKFNIKHRKIISIDSHETKEFMLTFEGTVPGKYNLEIPVTTNCTPPFTIIILANVEYPRVRFSNEDHNMVTSIEFIVGDDQQYMLNKWTKCVYVTNNAFSPISMNNLYITPNMFISFRANKTSLQPYQTTSVCFDFSLWLFDSDKTEGNISFTVLAQHYLYTLPIYVKISDKAVKQVNEAVNKTMKVISTIGLMSPFVSLLIRITVFVWFRKDMKWRERRVQRAAKHYSVKEYTTAEVQKDDLTSNPKTQWVKRRNWTPKSANDATIGLMAQLIQ</sequence>
<dbReference type="VEuPathDB" id="TrichDB:TVAG_152450"/>
<dbReference type="InParanoid" id="A2FPJ3"/>
<keyword evidence="2" id="KW-0732">Signal</keyword>
<feature type="transmembrane region" description="Helical" evidence="1">
    <location>
        <begin position="953"/>
        <end position="976"/>
    </location>
</feature>
<dbReference type="PANTHER" id="PTHR22050">
    <property type="entry name" value="RW1 PROTEIN HOMOLOG"/>
    <property type="match status" value="1"/>
</dbReference>
<reference evidence="3" key="2">
    <citation type="journal article" date="2007" name="Science">
        <title>Draft genome sequence of the sexually transmitted pathogen Trichomonas vaginalis.</title>
        <authorList>
            <person name="Carlton J.M."/>
            <person name="Hirt R.P."/>
            <person name="Silva J.C."/>
            <person name="Delcher A.L."/>
            <person name="Schatz M."/>
            <person name="Zhao Q."/>
            <person name="Wortman J.R."/>
            <person name="Bidwell S.L."/>
            <person name="Alsmark U.C.M."/>
            <person name="Besteiro S."/>
            <person name="Sicheritz-Ponten T."/>
            <person name="Noel C.J."/>
            <person name="Dacks J.B."/>
            <person name="Foster P.G."/>
            <person name="Simillion C."/>
            <person name="Van de Peer Y."/>
            <person name="Miranda-Saavedra D."/>
            <person name="Barton G.J."/>
            <person name="Westrop G.D."/>
            <person name="Mueller S."/>
            <person name="Dessi D."/>
            <person name="Fiori P.L."/>
            <person name="Ren Q."/>
            <person name="Paulsen I."/>
            <person name="Zhang H."/>
            <person name="Bastida-Corcuera F.D."/>
            <person name="Simoes-Barbosa A."/>
            <person name="Brown M.T."/>
            <person name="Hayes R.D."/>
            <person name="Mukherjee M."/>
            <person name="Okumura C.Y."/>
            <person name="Schneider R."/>
            <person name="Smith A.J."/>
            <person name="Vanacova S."/>
            <person name="Villalvazo M."/>
            <person name="Haas B.J."/>
            <person name="Pertea M."/>
            <person name="Feldblyum T.V."/>
            <person name="Utterback T.R."/>
            <person name="Shu C.L."/>
            <person name="Osoegawa K."/>
            <person name="de Jong P.J."/>
            <person name="Hrdy I."/>
            <person name="Horvathova L."/>
            <person name="Zubacova Z."/>
            <person name="Dolezal P."/>
            <person name="Malik S.B."/>
            <person name="Logsdon J.M. Jr."/>
            <person name="Henze K."/>
            <person name="Gupta A."/>
            <person name="Wang C.C."/>
            <person name="Dunne R.L."/>
            <person name="Upcroft J.A."/>
            <person name="Upcroft P."/>
            <person name="White O."/>
            <person name="Salzberg S.L."/>
            <person name="Tang P."/>
            <person name="Chiu C.-H."/>
            <person name="Lee Y.-S."/>
            <person name="Embley T.M."/>
            <person name="Coombs G.H."/>
            <person name="Mottram J.C."/>
            <person name="Tachezy J."/>
            <person name="Fraser-Liggett C.M."/>
            <person name="Johnson P.J."/>
        </authorList>
    </citation>
    <scope>NUCLEOTIDE SEQUENCE [LARGE SCALE GENOMIC DNA]</scope>
    <source>
        <strain evidence="3">G3</strain>
    </source>
</reference>